<protein>
    <submittedName>
        <fullName evidence="5">U32 family peptidase</fullName>
    </submittedName>
</protein>
<comment type="similarity">
    <text evidence="3">Belongs to the peptidase U32 family.</text>
</comment>
<reference evidence="5" key="1">
    <citation type="submission" date="2020-04" db="EMBL/GenBank/DDBJ databases">
        <title>Deep metagenomics examines the oral microbiome during advanced dental caries in children, revealing novel taxa and co-occurrences with host molecules.</title>
        <authorList>
            <person name="Baker J.L."/>
            <person name="Morton J.T."/>
            <person name="Dinis M."/>
            <person name="Alvarez R."/>
            <person name="Tran N.C."/>
            <person name="Knight R."/>
            <person name="Edlund A."/>
        </authorList>
    </citation>
    <scope>NUCLEOTIDE SEQUENCE</scope>
    <source>
        <strain evidence="5">JCVI_24_bin.2</strain>
    </source>
</reference>
<dbReference type="Proteomes" id="UP000709351">
    <property type="component" value="Unassembled WGS sequence"/>
</dbReference>
<dbReference type="PROSITE" id="PS01276">
    <property type="entry name" value="PEPTIDASE_U32"/>
    <property type="match status" value="1"/>
</dbReference>
<keyword evidence="2" id="KW-0378">Hydrolase</keyword>
<dbReference type="GO" id="GO:0008233">
    <property type="term" value="F:peptidase activity"/>
    <property type="evidence" value="ECO:0007669"/>
    <property type="project" value="UniProtKB-KW"/>
</dbReference>
<dbReference type="Pfam" id="PF01136">
    <property type="entry name" value="Peptidase_U32"/>
    <property type="match status" value="1"/>
</dbReference>
<keyword evidence="1" id="KW-0645">Protease</keyword>
<dbReference type="Gene3D" id="2.40.30.10">
    <property type="entry name" value="Translation factors"/>
    <property type="match status" value="1"/>
</dbReference>
<dbReference type="InterPro" id="IPR032525">
    <property type="entry name" value="Peptidase_U32_C"/>
</dbReference>
<dbReference type="GO" id="GO:0006508">
    <property type="term" value="P:proteolysis"/>
    <property type="evidence" value="ECO:0007669"/>
    <property type="project" value="UniProtKB-KW"/>
</dbReference>
<evidence type="ECO:0000259" key="4">
    <source>
        <dbReference type="Pfam" id="PF16325"/>
    </source>
</evidence>
<proteinExistence type="inferred from homology"/>
<evidence type="ECO:0000313" key="5">
    <source>
        <dbReference type="EMBL" id="MBF1284370.1"/>
    </source>
</evidence>
<evidence type="ECO:0000256" key="3">
    <source>
        <dbReference type="ARBA" id="ARBA00038374"/>
    </source>
</evidence>
<dbReference type="PANTHER" id="PTHR30217:SF6">
    <property type="entry name" value="TRNA HYDROXYLATION PROTEIN P"/>
    <property type="match status" value="1"/>
</dbReference>
<dbReference type="PANTHER" id="PTHR30217">
    <property type="entry name" value="PEPTIDASE U32 FAMILY"/>
    <property type="match status" value="1"/>
</dbReference>
<evidence type="ECO:0000256" key="1">
    <source>
        <dbReference type="ARBA" id="ARBA00022670"/>
    </source>
</evidence>
<dbReference type="Pfam" id="PF16325">
    <property type="entry name" value="Peptidase_U32_C"/>
    <property type="match status" value="1"/>
</dbReference>
<feature type="domain" description="Peptidase family U32 C-terminal" evidence="4">
    <location>
        <begin position="327"/>
        <end position="405"/>
    </location>
</feature>
<organism evidence="5 6">
    <name type="scientific">Oribacterium parvum</name>
    <dbReference type="NCBI Taxonomy" id="1501329"/>
    <lineage>
        <taxon>Bacteria</taxon>
        <taxon>Bacillati</taxon>
        <taxon>Bacillota</taxon>
        <taxon>Clostridia</taxon>
        <taxon>Lachnospirales</taxon>
        <taxon>Lachnospiraceae</taxon>
        <taxon>Oribacterium</taxon>
    </lineage>
</organism>
<evidence type="ECO:0000256" key="2">
    <source>
        <dbReference type="ARBA" id="ARBA00022801"/>
    </source>
</evidence>
<sequence>MKRKIELLIPAGSMEGLKTAIHYGADAVYMGGEAFGLRANAKNFTIESMKEAVSYAHERGVKVYVTANILAHNEDLLPMRDYFMELKAVGMDAVLVADPGAFMLAREIMPEVELHISTQANNTNYETFLFWWKLGAKRVVCARELSLQEIREIREHIPEEMEIEAFVHGAMCMSYSGRCLLSSFFTGRDANQGACTHPCRWKYSLMEEKRPGEYYPVFENDRGTYIFNSKDLNMISHIPDLIEAGIDSLKIEGRMKTELYVATVTRTYKMAIRDYLEDPKKYEANIPFYEEEIRKCTYREYSTGFYYRKPIEEDQIYGNNSYSAGATYLGTVENVEGEYAFLIQKNKFSVGEEIAIMRPGERDIFTKVLSMEDAETGESLESCPHSKQPLKIRFSVLPEKQDVLRRME</sequence>
<comment type="caution">
    <text evidence="5">The sequence shown here is derived from an EMBL/GenBank/DDBJ whole genome shotgun (WGS) entry which is preliminary data.</text>
</comment>
<dbReference type="AlphaFoldDB" id="A0A930GYD1"/>
<evidence type="ECO:0000313" key="6">
    <source>
        <dbReference type="Proteomes" id="UP000709351"/>
    </source>
</evidence>
<accession>A0A930GYD1</accession>
<dbReference type="RefSeq" id="WP_273155927.1">
    <property type="nucleotide sequence ID" value="NZ_CAUTPN010000033.1"/>
</dbReference>
<dbReference type="InterPro" id="IPR001539">
    <property type="entry name" value="Peptidase_U32"/>
</dbReference>
<gene>
    <name evidence="5" type="ORF">HXM93_07565</name>
</gene>
<name>A0A930GYD1_9FIRM</name>
<dbReference type="EMBL" id="JABZRD010000488">
    <property type="protein sequence ID" value="MBF1284370.1"/>
    <property type="molecule type" value="Genomic_DNA"/>
</dbReference>
<dbReference type="InterPro" id="IPR051454">
    <property type="entry name" value="RNA/ubiquinone_mod_enzymes"/>
</dbReference>